<dbReference type="RefSeq" id="WP_230498679.1">
    <property type="nucleotide sequence ID" value="NZ_CAKJTG010000034.1"/>
</dbReference>
<feature type="compositionally biased region" description="Low complexity" evidence="1">
    <location>
        <begin position="165"/>
        <end position="179"/>
    </location>
</feature>
<proteinExistence type="predicted"/>
<evidence type="ECO:0000256" key="1">
    <source>
        <dbReference type="SAM" id="MobiDB-lite"/>
    </source>
</evidence>
<sequence length="194" mass="23021">MKEELKIFYHIFTTTKDAIEKFMNMLDPVIQNAIDDHERLYYHHIFEEEEQRLSRLVVLIPLIQKFQQEKEEKDFSPTNNEFNRLLQELNLEKFGLHNFVEHLDLALFRFKDEERSTLLNQLREVSYKDYQQVKAMLAEINGRFDTNYVDPHAYHDEEHDHLDRSATSAPTKATTTTNSRGMQPKKGFTVGSLI</sequence>
<feature type="region of interest" description="Disordered" evidence="1">
    <location>
        <begin position="158"/>
        <end position="194"/>
    </location>
</feature>
<evidence type="ECO:0000313" key="2">
    <source>
        <dbReference type="EMBL" id="CAG9610365.1"/>
    </source>
</evidence>
<dbReference type="NCBIfam" id="TIGR04536">
    <property type="entry name" value="geobac_encap"/>
    <property type="match status" value="1"/>
</dbReference>
<gene>
    <name evidence="2" type="ORF">NEOCIP111885_04139</name>
</gene>
<dbReference type="GO" id="GO:0140315">
    <property type="term" value="F:iron ion sequestering activity"/>
    <property type="evidence" value="ECO:0007669"/>
    <property type="project" value="InterPro"/>
</dbReference>
<dbReference type="GO" id="GO:0140737">
    <property type="term" value="C:encapsulin nanocompartment"/>
    <property type="evidence" value="ECO:0007669"/>
    <property type="project" value="InterPro"/>
</dbReference>
<dbReference type="InterPro" id="IPR030909">
    <property type="entry name" value="IMEF_cargo"/>
</dbReference>
<protein>
    <recommendedName>
        <fullName evidence="4">Encapsulated protein</fullName>
    </recommendedName>
</protein>
<organism evidence="2 3">
    <name type="scientific">Pseudoneobacillus rhizosphaerae</name>
    <dbReference type="NCBI Taxonomy" id="2880968"/>
    <lineage>
        <taxon>Bacteria</taxon>
        <taxon>Bacillati</taxon>
        <taxon>Bacillota</taxon>
        <taxon>Bacilli</taxon>
        <taxon>Bacillales</taxon>
        <taxon>Bacillaceae</taxon>
        <taxon>Pseudoneobacillus</taxon>
    </lineage>
</organism>
<evidence type="ECO:0000313" key="3">
    <source>
        <dbReference type="Proteomes" id="UP000789845"/>
    </source>
</evidence>
<dbReference type="EMBL" id="CAKJTG010000034">
    <property type="protein sequence ID" value="CAG9610365.1"/>
    <property type="molecule type" value="Genomic_DNA"/>
</dbReference>
<evidence type="ECO:0008006" key="4">
    <source>
        <dbReference type="Google" id="ProtNLM"/>
    </source>
</evidence>
<keyword evidence="3" id="KW-1185">Reference proteome</keyword>
<reference evidence="2" key="1">
    <citation type="submission" date="2021-10" db="EMBL/GenBank/DDBJ databases">
        <authorList>
            <person name="Criscuolo A."/>
        </authorList>
    </citation>
    <scope>NUCLEOTIDE SEQUENCE</scope>
    <source>
        <strain evidence="2">CIP111885</strain>
    </source>
</reference>
<dbReference type="GO" id="GO:0004322">
    <property type="term" value="F:ferroxidase activity"/>
    <property type="evidence" value="ECO:0007669"/>
    <property type="project" value="InterPro"/>
</dbReference>
<dbReference type="Pfam" id="PF24309">
    <property type="entry name" value="IMEF_Flp"/>
    <property type="match status" value="1"/>
</dbReference>
<comment type="caution">
    <text evidence="2">The sequence shown here is derived from an EMBL/GenBank/DDBJ whole genome shotgun (WGS) entry which is preliminary data.</text>
</comment>
<dbReference type="Proteomes" id="UP000789845">
    <property type="component" value="Unassembled WGS sequence"/>
</dbReference>
<name>A0A9C7LCZ5_9BACI</name>
<dbReference type="AlphaFoldDB" id="A0A9C7LCZ5"/>
<accession>A0A9C7LCZ5</accession>